<protein>
    <submittedName>
        <fullName evidence="1">Uncharacterized protein</fullName>
    </submittedName>
</protein>
<dbReference type="AlphaFoldDB" id="A0A9D4FAL3"/>
<comment type="caution">
    <text evidence="1">The sequence shown here is derived from an EMBL/GenBank/DDBJ whole genome shotgun (WGS) entry which is preliminary data.</text>
</comment>
<proteinExistence type="predicted"/>
<evidence type="ECO:0000313" key="1">
    <source>
        <dbReference type="EMBL" id="KAH3794279.1"/>
    </source>
</evidence>
<sequence length="71" mass="8197">MTHASSDRELQKLYFSIYDQREAAGFILPCNSLKKDHIPFLQSALVSNMVLDCSDELDQFIEGNGYNYYIE</sequence>
<dbReference type="EMBL" id="JAIWYP010000007">
    <property type="protein sequence ID" value="KAH3794279.1"/>
    <property type="molecule type" value="Genomic_DNA"/>
</dbReference>
<reference evidence="1" key="1">
    <citation type="journal article" date="2019" name="bioRxiv">
        <title>The Genome of the Zebra Mussel, Dreissena polymorpha: A Resource for Invasive Species Research.</title>
        <authorList>
            <person name="McCartney M.A."/>
            <person name="Auch B."/>
            <person name="Kono T."/>
            <person name="Mallez S."/>
            <person name="Zhang Y."/>
            <person name="Obille A."/>
            <person name="Becker A."/>
            <person name="Abrahante J.E."/>
            <person name="Garbe J."/>
            <person name="Badalamenti J.P."/>
            <person name="Herman A."/>
            <person name="Mangelson H."/>
            <person name="Liachko I."/>
            <person name="Sullivan S."/>
            <person name="Sone E.D."/>
            <person name="Koren S."/>
            <person name="Silverstein K.A.T."/>
            <person name="Beckman K.B."/>
            <person name="Gohl D.M."/>
        </authorList>
    </citation>
    <scope>NUCLEOTIDE SEQUENCE</scope>
    <source>
        <strain evidence="1">Duluth1</strain>
        <tissue evidence="1">Whole animal</tissue>
    </source>
</reference>
<accession>A0A9D4FAL3</accession>
<evidence type="ECO:0000313" key="2">
    <source>
        <dbReference type="Proteomes" id="UP000828390"/>
    </source>
</evidence>
<organism evidence="1 2">
    <name type="scientific">Dreissena polymorpha</name>
    <name type="common">Zebra mussel</name>
    <name type="synonym">Mytilus polymorpha</name>
    <dbReference type="NCBI Taxonomy" id="45954"/>
    <lineage>
        <taxon>Eukaryota</taxon>
        <taxon>Metazoa</taxon>
        <taxon>Spiralia</taxon>
        <taxon>Lophotrochozoa</taxon>
        <taxon>Mollusca</taxon>
        <taxon>Bivalvia</taxon>
        <taxon>Autobranchia</taxon>
        <taxon>Heteroconchia</taxon>
        <taxon>Euheterodonta</taxon>
        <taxon>Imparidentia</taxon>
        <taxon>Neoheterodontei</taxon>
        <taxon>Myida</taxon>
        <taxon>Dreissenoidea</taxon>
        <taxon>Dreissenidae</taxon>
        <taxon>Dreissena</taxon>
    </lineage>
</organism>
<name>A0A9D4FAL3_DREPO</name>
<reference evidence="1" key="2">
    <citation type="submission" date="2020-11" db="EMBL/GenBank/DDBJ databases">
        <authorList>
            <person name="McCartney M.A."/>
            <person name="Auch B."/>
            <person name="Kono T."/>
            <person name="Mallez S."/>
            <person name="Becker A."/>
            <person name="Gohl D.M."/>
            <person name="Silverstein K.A.T."/>
            <person name="Koren S."/>
            <person name="Bechman K.B."/>
            <person name="Herman A."/>
            <person name="Abrahante J.E."/>
            <person name="Garbe J."/>
        </authorList>
    </citation>
    <scope>NUCLEOTIDE SEQUENCE</scope>
    <source>
        <strain evidence="1">Duluth1</strain>
        <tissue evidence="1">Whole animal</tissue>
    </source>
</reference>
<dbReference type="Proteomes" id="UP000828390">
    <property type="component" value="Unassembled WGS sequence"/>
</dbReference>
<gene>
    <name evidence="1" type="ORF">DPMN_147810</name>
</gene>
<keyword evidence="2" id="KW-1185">Reference proteome</keyword>